<feature type="transmembrane region" description="Helical" evidence="1">
    <location>
        <begin position="42"/>
        <end position="61"/>
    </location>
</feature>
<proteinExistence type="predicted"/>
<accession>A0A6V7RY65</accession>
<gene>
    <name evidence="2" type="ORF">PVLDE_0600510</name>
</gene>
<evidence type="ECO:0000256" key="1">
    <source>
        <dbReference type="SAM" id="Phobius"/>
    </source>
</evidence>
<keyword evidence="1" id="KW-0812">Transmembrane</keyword>
<dbReference type="EMBL" id="LR865368">
    <property type="protein sequence ID" value="CAD2087780.1"/>
    <property type="molecule type" value="Genomic_DNA"/>
</dbReference>
<keyword evidence="1" id="KW-1133">Transmembrane helix</keyword>
<sequence length="75" mass="8506">MRGVNTGRGILSMASINFDTGIQSCPCRIYNYCFSMFAYKSFVFFLANCTVVLVIVTMVFIQRATKIPLKYSTKK</sequence>
<dbReference type="AlphaFoldDB" id="A0A6V7RY65"/>
<evidence type="ECO:0000313" key="3">
    <source>
        <dbReference type="Proteomes" id="UP000515308"/>
    </source>
</evidence>
<evidence type="ECO:0000313" key="2">
    <source>
        <dbReference type="EMBL" id="CAD2087780.1"/>
    </source>
</evidence>
<protein>
    <submittedName>
        <fullName evidence="2">Uncharacterized protein</fullName>
    </submittedName>
</protein>
<dbReference type="VEuPathDB" id="PlasmoDB:PVLDE_0600510"/>
<reference evidence="2 3" key="1">
    <citation type="submission" date="2020-08" db="EMBL/GenBank/DDBJ databases">
        <authorList>
            <person name="Ramaprasad A."/>
        </authorList>
    </citation>
    <scope>NUCLEOTIDE SEQUENCE [LARGE SCALE GENOMIC DNA]</scope>
</reference>
<name>A0A6V7RY65_PLAVN</name>
<dbReference type="Proteomes" id="UP000515308">
    <property type="component" value="Chromosome PVLDE_06"/>
</dbReference>
<organism evidence="2 3">
    <name type="scientific">Plasmodium vinckei lentum</name>
    <dbReference type="NCBI Taxonomy" id="138297"/>
    <lineage>
        <taxon>Eukaryota</taxon>
        <taxon>Sar</taxon>
        <taxon>Alveolata</taxon>
        <taxon>Apicomplexa</taxon>
        <taxon>Aconoidasida</taxon>
        <taxon>Haemosporida</taxon>
        <taxon>Plasmodiidae</taxon>
        <taxon>Plasmodium</taxon>
        <taxon>Plasmodium (Vinckeia)</taxon>
    </lineage>
</organism>
<keyword evidence="1" id="KW-0472">Membrane</keyword>